<dbReference type="PANTHER" id="PTHR46114">
    <property type="entry name" value="APPLE DOMAIN-CONTAINING PROTEIN"/>
    <property type="match status" value="1"/>
</dbReference>
<dbReference type="AlphaFoldDB" id="A0AAW1TUC7"/>
<reference evidence="1 2" key="1">
    <citation type="submission" date="2023-03" db="EMBL/GenBank/DDBJ databases">
        <title>Genome insight into feeding habits of ladybird beetles.</title>
        <authorList>
            <person name="Li H.-S."/>
            <person name="Huang Y.-H."/>
            <person name="Pang H."/>
        </authorList>
    </citation>
    <scope>NUCLEOTIDE SEQUENCE [LARGE SCALE GENOMIC DNA]</scope>
    <source>
        <strain evidence="1">SYSU_2023b</strain>
        <tissue evidence="1">Whole body</tissue>
    </source>
</reference>
<accession>A0AAW1TUC7</accession>
<dbReference type="PANTHER" id="PTHR46114:SF1">
    <property type="entry name" value="ZAD DOMAIN-CONTAINING PROTEIN"/>
    <property type="match status" value="1"/>
</dbReference>
<organism evidence="1 2">
    <name type="scientific">Henosepilachna vigintioctopunctata</name>
    <dbReference type="NCBI Taxonomy" id="420089"/>
    <lineage>
        <taxon>Eukaryota</taxon>
        <taxon>Metazoa</taxon>
        <taxon>Ecdysozoa</taxon>
        <taxon>Arthropoda</taxon>
        <taxon>Hexapoda</taxon>
        <taxon>Insecta</taxon>
        <taxon>Pterygota</taxon>
        <taxon>Neoptera</taxon>
        <taxon>Endopterygota</taxon>
        <taxon>Coleoptera</taxon>
        <taxon>Polyphaga</taxon>
        <taxon>Cucujiformia</taxon>
        <taxon>Coccinelloidea</taxon>
        <taxon>Coccinellidae</taxon>
        <taxon>Epilachninae</taxon>
        <taxon>Epilachnini</taxon>
        <taxon>Henosepilachna</taxon>
    </lineage>
</organism>
<protein>
    <submittedName>
        <fullName evidence="1">Uncharacterized protein</fullName>
    </submittedName>
</protein>
<evidence type="ECO:0000313" key="2">
    <source>
        <dbReference type="Proteomes" id="UP001431783"/>
    </source>
</evidence>
<dbReference type="Proteomes" id="UP001431783">
    <property type="component" value="Unassembled WGS sequence"/>
</dbReference>
<keyword evidence="2" id="KW-1185">Reference proteome</keyword>
<name>A0AAW1TUC7_9CUCU</name>
<proteinExistence type="predicted"/>
<gene>
    <name evidence="1" type="ORF">WA026_011602</name>
</gene>
<sequence>MKQFVKTLSTVEGCFKYIILPFPSLSYEKIKAGVFDGPQIPQLIENERFIETMTELENNDWLAFKSTVKDFLENTSAQKLRRNCSTILRKLENMSIKLHFLHSHLANLAENLGAVSDEQGEQFHQDLKVMEASIEVDGMSV</sequence>
<dbReference type="EMBL" id="JARQZJ010000005">
    <property type="protein sequence ID" value="KAK9871336.1"/>
    <property type="molecule type" value="Genomic_DNA"/>
</dbReference>
<evidence type="ECO:0000313" key="1">
    <source>
        <dbReference type="EMBL" id="KAK9871336.1"/>
    </source>
</evidence>
<comment type="caution">
    <text evidence="1">The sequence shown here is derived from an EMBL/GenBank/DDBJ whole genome shotgun (WGS) entry which is preliminary data.</text>
</comment>